<accession>A0AAV7KW61</accession>
<comment type="caution">
    <text evidence="2">The sequence shown here is derived from an EMBL/GenBank/DDBJ whole genome shotgun (WGS) entry which is preliminary data.</text>
</comment>
<protein>
    <submittedName>
        <fullName evidence="2">Uncharacterized protein</fullName>
    </submittedName>
</protein>
<proteinExistence type="predicted"/>
<gene>
    <name evidence="2" type="ORF">NDU88_003163</name>
</gene>
<dbReference type="AlphaFoldDB" id="A0AAV7KW61"/>
<feature type="region of interest" description="Disordered" evidence="1">
    <location>
        <begin position="31"/>
        <end position="62"/>
    </location>
</feature>
<sequence length="132" mass="14910">MQFPARLRVVAPSGTELYSTPVETWAWLESRLTSEPNANPQHRVKRRRPRPTRHQPTYRRDPLTMDEALNERRQAMEAAARIGGATRRSAITPPRSPQKEDEHSDSDSETAMSTHASILLPMITPGTADEII</sequence>
<name>A0AAV7KW61_PLEWA</name>
<evidence type="ECO:0000256" key="1">
    <source>
        <dbReference type="SAM" id="MobiDB-lite"/>
    </source>
</evidence>
<feature type="region of interest" description="Disordered" evidence="1">
    <location>
        <begin position="79"/>
        <end position="132"/>
    </location>
</feature>
<evidence type="ECO:0000313" key="3">
    <source>
        <dbReference type="Proteomes" id="UP001066276"/>
    </source>
</evidence>
<reference evidence="2" key="1">
    <citation type="journal article" date="2022" name="bioRxiv">
        <title>Sequencing and chromosome-scale assembly of the giantPleurodeles waltlgenome.</title>
        <authorList>
            <person name="Brown T."/>
            <person name="Elewa A."/>
            <person name="Iarovenko S."/>
            <person name="Subramanian E."/>
            <person name="Araus A.J."/>
            <person name="Petzold A."/>
            <person name="Susuki M."/>
            <person name="Suzuki K.-i.T."/>
            <person name="Hayashi T."/>
            <person name="Toyoda A."/>
            <person name="Oliveira C."/>
            <person name="Osipova E."/>
            <person name="Leigh N.D."/>
            <person name="Simon A."/>
            <person name="Yun M.H."/>
        </authorList>
    </citation>
    <scope>NUCLEOTIDE SEQUENCE</scope>
    <source>
        <strain evidence="2">20211129_DDA</strain>
        <tissue evidence="2">Liver</tissue>
    </source>
</reference>
<feature type="compositionally biased region" description="Basic and acidic residues" evidence="1">
    <location>
        <begin position="97"/>
        <end position="106"/>
    </location>
</feature>
<organism evidence="2 3">
    <name type="scientific">Pleurodeles waltl</name>
    <name type="common">Iberian ribbed newt</name>
    <dbReference type="NCBI Taxonomy" id="8319"/>
    <lineage>
        <taxon>Eukaryota</taxon>
        <taxon>Metazoa</taxon>
        <taxon>Chordata</taxon>
        <taxon>Craniata</taxon>
        <taxon>Vertebrata</taxon>
        <taxon>Euteleostomi</taxon>
        <taxon>Amphibia</taxon>
        <taxon>Batrachia</taxon>
        <taxon>Caudata</taxon>
        <taxon>Salamandroidea</taxon>
        <taxon>Salamandridae</taxon>
        <taxon>Pleurodelinae</taxon>
        <taxon>Pleurodeles</taxon>
    </lineage>
</organism>
<evidence type="ECO:0000313" key="2">
    <source>
        <dbReference type="EMBL" id="KAJ1083002.1"/>
    </source>
</evidence>
<dbReference type="Proteomes" id="UP001066276">
    <property type="component" value="Chromosome 12"/>
</dbReference>
<dbReference type="EMBL" id="JANPWB010000016">
    <property type="protein sequence ID" value="KAJ1083002.1"/>
    <property type="molecule type" value="Genomic_DNA"/>
</dbReference>
<feature type="compositionally biased region" description="Basic residues" evidence="1">
    <location>
        <begin position="42"/>
        <end position="57"/>
    </location>
</feature>
<keyword evidence="3" id="KW-1185">Reference proteome</keyword>